<feature type="compositionally biased region" description="Basic and acidic residues" evidence="1">
    <location>
        <begin position="829"/>
        <end position="847"/>
    </location>
</feature>
<dbReference type="Proteomes" id="UP000028828">
    <property type="component" value="Unassembled WGS sequence"/>
</dbReference>
<feature type="region of interest" description="Disordered" evidence="1">
    <location>
        <begin position="521"/>
        <end position="572"/>
    </location>
</feature>
<gene>
    <name evidence="2" type="ORF">TGP89_221370</name>
</gene>
<feature type="region of interest" description="Disordered" evidence="1">
    <location>
        <begin position="180"/>
        <end position="202"/>
    </location>
</feature>
<dbReference type="VEuPathDB" id="ToxoDB:TGP89_221370"/>
<feature type="compositionally biased region" description="Low complexity" evidence="1">
    <location>
        <begin position="552"/>
        <end position="572"/>
    </location>
</feature>
<dbReference type="PROSITE" id="PS51257">
    <property type="entry name" value="PROKAR_LIPOPROTEIN"/>
    <property type="match status" value="1"/>
</dbReference>
<name>A0A086JWD1_TOXGO</name>
<evidence type="ECO:0000313" key="2">
    <source>
        <dbReference type="EMBL" id="KFG36449.1"/>
    </source>
</evidence>
<feature type="compositionally biased region" description="Basic and acidic residues" evidence="1">
    <location>
        <begin position="892"/>
        <end position="917"/>
    </location>
</feature>
<evidence type="ECO:0000256" key="1">
    <source>
        <dbReference type="SAM" id="MobiDB-lite"/>
    </source>
</evidence>
<organism evidence="2 3">
    <name type="scientific">Toxoplasma gondii p89</name>
    <dbReference type="NCBI Taxonomy" id="943119"/>
    <lineage>
        <taxon>Eukaryota</taxon>
        <taxon>Sar</taxon>
        <taxon>Alveolata</taxon>
        <taxon>Apicomplexa</taxon>
        <taxon>Conoidasida</taxon>
        <taxon>Coccidia</taxon>
        <taxon>Eucoccidiorida</taxon>
        <taxon>Eimeriorina</taxon>
        <taxon>Sarcocystidae</taxon>
        <taxon>Toxoplasma</taxon>
    </lineage>
</organism>
<dbReference type="OrthoDB" id="332198at2759"/>
<feature type="compositionally biased region" description="Basic and acidic residues" evidence="1">
    <location>
        <begin position="686"/>
        <end position="695"/>
    </location>
</feature>
<feature type="compositionally biased region" description="Low complexity" evidence="1">
    <location>
        <begin position="874"/>
        <end position="885"/>
    </location>
</feature>
<comment type="caution">
    <text evidence="2">The sequence shown here is derived from an EMBL/GenBank/DDBJ whole genome shotgun (WGS) entry which is preliminary data.</text>
</comment>
<sequence length="1346" mass="144959">MRIDPNQFRAFLLSSPPGAWPPGLFACDAPGACDASKCSAASTGLPESSLPQAEVCVSSSDQGKRLAARATQHRGFLTEFLPVLEKSQVRFSVVKANFLFLFPPTDLPPQQWLEQQSALLAGIRGQEKEGSGDGIFDSVEILLLEDVRVSPIRRRRVGLRTPGTAFGETLPDEEDIQYEEQDDRGGRNIGGDPSQSQHKTEEELDREFEYGVSLKFESQFCEDEYLFFAQNRSCRQAWLDALTKSANTRGQIEALVEAAAESGFAASRYWARCRALRYEAQRWKSQVHCNAENGEGNLRSCNTKEHDKLCERVVILEELVDALEGQLVMVEEEKSEEGMKREAAILQDALLVEAEKTNRLTQILCDLSETLPCDVGEQIRQLAKKVNSPSFPRPSPMVSADAAGTARAEKDNLSQKAENQELGVLPMFSKVAFHGLSPLTRKEAERKGMEQREAFGWSCPSSQAPSSLYGSPLSLASPPSAPGALSPLYTEREILSGPEGICRETRCCERKNEAENETAKASAKTAEPFARLQQQSPSSCSALGDANVVGNARSPPRRSVSPVVAARSRSASPSVSVSFTAPSCIRKGSVTSKKTSAPVSSATNVPQRSKEASTTGGCPALSPPQGAPPASGHASAEEQGEVVSSASPASPPLSLPKASALQISGAGSGDAPPKKLMVSKACTVKVVDRAGEKESQPPLRLESTPKGPPVRLPLSSASENCSETKPPEGKSQGGGTEKTTGDTMAKLKGKCPSKPKSCFAGKGPPCKKAALPKKGAETGPQEKAKGSDTQPNEEAKRSTAKSETHTAKKTENSGAASVVGAGKLGANEKASDSMEKERSSYPDREAHAAAAINKDAKAEVKVGSPSGTNPQGPVVPKTVSVKSPPGNLPPRKGLDEADKGREIPGDKGEEGKKREEESNSIDESTQKLEHSDTGAGNGAKSVIVGKGPPSKAVIMVAKGKVALVGQGPPSVGIPASHVPLPATTKDAPCLLAKQSDHIRGTRPSWRSDTSAAFATPTVHPSLEALGNDSDKEAHFNSRGPRRYGLVPSTNERDSGKVTSYVKRKEPTGEKMALNDLEKVVSSVSQDSFCRHSGTMDRQRNLVAFLLNEISEIDVEEKPRKGKAAARRIHVDKELDYRGYRDVDVSDFPREPTTLQKTRRSLRKVATESDEHFRIGFHSSGRERGCEGLVKKNSRGRSARSAFFGDDEDRFSSRTAPFRSGLVSLESSEEKSEEADTESEVYLSVIQKGIRADSIDNLIKRLDVHCREASGTAPGSQERSFKDIKHMERCSKGPYGRFQVLERLRSLVEAEARAPDLSVCGSRGRRSTELLSACTRKMDKSNRNERQ</sequence>
<feature type="compositionally biased region" description="Polar residues" evidence="1">
    <location>
        <begin position="532"/>
        <end position="541"/>
    </location>
</feature>
<feature type="compositionally biased region" description="Basic and acidic residues" evidence="1">
    <location>
        <begin position="793"/>
        <end position="811"/>
    </location>
</feature>
<proteinExistence type="predicted"/>
<reference evidence="2 3" key="1">
    <citation type="submission" date="2014-03" db="EMBL/GenBank/DDBJ databases">
        <authorList>
            <person name="Sibley D."/>
            <person name="Venepally P."/>
            <person name="Karamycheva S."/>
            <person name="Hadjithomas M."/>
            <person name="Khan A."/>
            <person name="Brunk B."/>
            <person name="Roos D."/>
            <person name="Caler E."/>
            <person name="Lorenzi H."/>
        </authorList>
    </citation>
    <scope>NUCLEOTIDE SEQUENCE [LARGE SCALE GENOMIC DNA]</scope>
    <source>
        <strain evidence="3">p89</strain>
    </source>
</reference>
<dbReference type="EMBL" id="AEYI02001516">
    <property type="protein sequence ID" value="KFG36449.1"/>
    <property type="molecule type" value="Genomic_DNA"/>
</dbReference>
<feature type="compositionally biased region" description="Polar residues" evidence="1">
    <location>
        <begin position="589"/>
        <end position="616"/>
    </location>
</feature>
<feature type="region of interest" description="Disordered" evidence="1">
    <location>
        <begin position="1020"/>
        <end position="1058"/>
    </location>
</feature>
<evidence type="ECO:0000313" key="3">
    <source>
        <dbReference type="Proteomes" id="UP000028828"/>
    </source>
</evidence>
<feature type="compositionally biased region" description="Basic and acidic residues" evidence="1">
    <location>
        <begin position="774"/>
        <end position="786"/>
    </location>
</feature>
<protein>
    <submittedName>
        <fullName evidence="2">Uncharacterized protein</fullName>
    </submittedName>
</protein>
<accession>A0A086JWD1</accession>
<feature type="region of interest" description="Disordered" evidence="1">
    <location>
        <begin position="588"/>
        <end position="943"/>
    </location>
</feature>